<keyword evidence="1" id="KW-0378">Hydrolase</keyword>
<dbReference type="PANTHER" id="PTHR34217:SF1">
    <property type="entry name" value="CARBOXYPEPTIDASE 1"/>
    <property type="match status" value="1"/>
</dbReference>
<dbReference type="AlphaFoldDB" id="A0A162LHN6"/>
<evidence type="ECO:0000256" key="2">
    <source>
        <dbReference type="PIRSR" id="PIRSR006615-1"/>
    </source>
</evidence>
<keyword evidence="1" id="KW-0645">Protease</keyword>
<gene>
    <name evidence="4" type="ORF">AUP44_24345</name>
</gene>
<feature type="binding site" evidence="2">
    <location>
        <position position="304"/>
    </location>
    <ligand>
        <name>Zn(2+)</name>
        <dbReference type="ChEBI" id="CHEBI:29105"/>
        <note>catalytic</note>
    </ligand>
</feature>
<evidence type="ECO:0000256" key="3">
    <source>
        <dbReference type="PIRSR" id="PIRSR006615-2"/>
    </source>
</evidence>
<name>A0A162LHN6_9PROT</name>
<organism evidence="4 5">
    <name type="scientific">Tistrella mobilis</name>
    <dbReference type="NCBI Taxonomy" id="171437"/>
    <lineage>
        <taxon>Bacteria</taxon>
        <taxon>Pseudomonadati</taxon>
        <taxon>Pseudomonadota</taxon>
        <taxon>Alphaproteobacteria</taxon>
        <taxon>Geminicoccales</taxon>
        <taxon>Geminicoccaceae</taxon>
        <taxon>Tistrella</taxon>
    </lineage>
</organism>
<comment type="catalytic activity">
    <reaction evidence="1">
        <text>Release of a C-terminal amino acid with broad specificity, except for -Pro.</text>
        <dbReference type="EC" id="3.4.17.19"/>
    </reaction>
</comment>
<dbReference type="EMBL" id="LPZR01000073">
    <property type="protein sequence ID" value="KYO55029.1"/>
    <property type="molecule type" value="Genomic_DNA"/>
</dbReference>
<dbReference type="SUPFAM" id="SSF55486">
    <property type="entry name" value="Metalloproteases ('zincins'), catalytic domain"/>
    <property type="match status" value="1"/>
</dbReference>
<dbReference type="GeneID" id="97243608"/>
<dbReference type="Gene3D" id="1.10.1370.30">
    <property type="match status" value="1"/>
</dbReference>
<dbReference type="OrthoDB" id="9772308at2"/>
<dbReference type="PRINTS" id="PR00998">
    <property type="entry name" value="CRBOXYPTASET"/>
</dbReference>
<keyword evidence="1" id="KW-0121">Carboxypeptidase</keyword>
<feature type="binding site" evidence="2">
    <location>
        <position position="278"/>
    </location>
    <ligand>
        <name>Zn(2+)</name>
        <dbReference type="ChEBI" id="CHEBI:29105"/>
        <note>catalytic</note>
    </ligand>
</feature>
<protein>
    <recommendedName>
        <fullName evidence="1">Metal-dependent carboxypeptidase</fullName>
        <ecNumber evidence="1">3.4.17.19</ecNumber>
    </recommendedName>
</protein>
<dbReference type="RefSeq" id="WP_062762556.1">
    <property type="nucleotide sequence ID" value="NZ_CP121045.1"/>
</dbReference>
<dbReference type="EC" id="3.4.17.19" evidence="1"/>
<reference evidence="4 5" key="1">
    <citation type="submission" date="2015-12" db="EMBL/GenBank/DDBJ databases">
        <title>Genome sequence of Tistrella mobilis MCCC 1A02139.</title>
        <authorList>
            <person name="Lu L."/>
            <person name="Lai Q."/>
            <person name="Shao Z."/>
            <person name="Qian P."/>
        </authorList>
    </citation>
    <scope>NUCLEOTIDE SEQUENCE [LARGE SCALE GENOMIC DNA]</scope>
    <source>
        <strain evidence="4 5">MCCC 1A02139</strain>
    </source>
</reference>
<evidence type="ECO:0000256" key="1">
    <source>
        <dbReference type="PIRNR" id="PIRNR006615"/>
    </source>
</evidence>
<feature type="binding site" evidence="2">
    <location>
        <position position="274"/>
    </location>
    <ligand>
        <name>Zn(2+)</name>
        <dbReference type="ChEBI" id="CHEBI:29105"/>
        <note>catalytic</note>
    </ligand>
</feature>
<proteinExistence type="inferred from homology"/>
<keyword evidence="2" id="KW-0862">Zinc</keyword>
<evidence type="ECO:0000313" key="4">
    <source>
        <dbReference type="EMBL" id="KYO55029.1"/>
    </source>
</evidence>
<dbReference type="PIRSF" id="PIRSF006615">
    <property type="entry name" value="Zn_crbxpep_Taq"/>
    <property type="match status" value="1"/>
</dbReference>
<comment type="caution">
    <text evidence="4">The sequence shown here is derived from an EMBL/GenBank/DDBJ whole genome shotgun (WGS) entry which is preliminary data.</text>
</comment>
<comment type="function">
    <text evidence="1">Broad specificity carboxypetidase that releases amino acids sequentially from the C-terminus, including neutral, aromatic, polar and basic residues.</text>
</comment>
<dbReference type="InterPro" id="IPR001333">
    <property type="entry name" value="Peptidase_M32_Taq"/>
</dbReference>
<dbReference type="CDD" id="cd06460">
    <property type="entry name" value="M32_Taq"/>
    <property type="match status" value="1"/>
</dbReference>
<feature type="active site" description="Proton donor/acceptor" evidence="3">
    <location>
        <position position="275"/>
    </location>
</feature>
<dbReference type="GO" id="GO:0004181">
    <property type="term" value="F:metallocarboxypeptidase activity"/>
    <property type="evidence" value="ECO:0007669"/>
    <property type="project" value="UniProtKB-UniRule"/>
</dbReference>
<dbReference type="Pfam" id="PF02074">
    <property type="entry name" value="Peptidase_M32"/>
    <property type="match status" value="1"/>
</dbReference>
<dbReference type="GO" id="GO:0046872">
    <property type="term" value="F:metal ion binding"/>
    <property type="evidence" value="ECO:0007669"/>
    <property type="project" value="UniProtKB-KW"/>
</dbReference>
<accession>A0A162LHN6</accession>
<comment type="cofactor">
    <cofactor evidence="2">
        <name>Zn(2+)</name>
        <dbReference type="ChEBI" id="CHEBI:29105"/>
    </cofactor>
    <text evidence="2">Binds 1 zinc ion per subunit.</text>
</comment>
<sequence length="512" mass="55499">MPAMTELEARFRRLSHIEGAEGVLSWDWAVNMPKGGATVRAAQMATLAEIGHDILTAPDLPALFDDAAAELAAAAPADQAAADRLGWQQANLAEMRRRHAHATALPADLVRRRAEAASTSEMIWREARAADDFARFAPALAQVLKLEREAAAAKGAALGLPPYEALLDAYDPGRRTADIDRIFARLEAELPVIRDAALAAQAARPQPVRPQGPFPVAAQRALGIRLMTMAGFPFDHGRLDVSHHPFSGGVPDDLRITTRYDEADFAESAMAVLHETGHALYEHGLPRDWRDQPVGLARGMTIHESQSLLTEMQASRSRPFMTAFAAAAREAFGAAADDPAYDADNLHALMVRVRPGFIRVNADEVTYPGHVMLRYGLERAMIAGDLAVDDLPGAWREGMARLVGVVPDTDRDGCLQDIHWPSGAFGYFPTYSLGAMAAAQLFQAARRALPALDDDLARGDFSGLLGWLRTHVHGQGCRWSADELIERATGAPLSADAFLGHLRRRYLGEGPA</sequence>
<comment type="similarity">
    <text evidence="1">Belongs to the peptidase M32 family.</text>
</comment>
<dbReference type="PANTHER" id="PTHR34217">
    <property type="entry name" value="METAL-DEPENDENT CARBOXYPEPTIDASE"/>
    <property type="match status" value="1"/>
</dbReference>
<dbReference type="PROSITE" id="PS52034">
    <property type="entry name" value="PEPTIDASE_M32"/>
    <property type="match status" value="1"/>
</dbReference>
<keyword evidence="1 2" id="KW-0479">Metal-binding</keyword>
<keyword evidence="1" id="KW-0482">Metalloprotease</keyword>
<evidence type="ECO:0000313" key="5">
    <source>
        <dbReference type="Proteomes" id="UP000075787"/>
    </source>
</evidence>
<dbReference type="GO" id="GO:0006508">
    <property type="term" value="P:proteolysis"/>
    <property type="evidence" value="ECO:0007669"/>
    <property type="project" value="UniProtKB-UniRule"/>
</dbReference>
<dbReference type="Proteomes" id="UP000075787">
    <property type="component" value="Unassembled WGS sequence"/>
</dbReference>